<keyword evidence="3" id="KW-1185">Reference proteome</keyword>
<keyword evidence="1" id="KW-0812">Transmembrane</keyword>
<accession>A0ABS5UAT9</accession>
<sequence>MANNFYSYFRQNMESMNLPAPENLFGTLGLAVASAKTILSEIDKFGPTVTVAELIVAGTKLEILGVIGACSAMFYAGAVIGSIAVATGRSISGGVSIADVVFTANQYNLNRTWLTSALASGR</sequence>
<dbReference type="Proteomes" id="UP000784128">
    <property type="component" value="Unassembled WGS sequence"/>
</dbReference>
<keyword evidence="1" id="KW-1133">Transmembrane helix</keyword>
<dbReference type="EMBL" id="JAHDYS010000013">
    <property type="protein sequence ID" value="MBT1072779.1"/>
    <property type="molecule type" value="Genomic_DNA"/>
</dbReference>
<keyword evidence="1" id="KW-0472">Membrane</keyword>
<dbReference type="RefSeq" id="WP_214300123.1">
    <property type="nucleotide sequence ID" value="NZ_JAHDYS010000013.1"/>
</dbReference>
<reference evidence="2 3" key="1">
    <citation type="submission" date="2021-05" db="EMBL/GenBank/DDBJ databases">
        <title>The draft genome of Geobacter chapellei DSM 13688.</title>
        <authorList>
            <person name="Xu Z."/>
            <person name="Masuda Y."/>
            <person name="Itoh H."/>
            <person name="Senoo K."/>
        </authorList>
    </citation>
    <scope>NUCLEOTIDE SEQUENCE [LARGE SCALE GENOMIC DNA]</scope>
    <source>
        <strain evidence="2 3">DSM 13688</strain>
    </source>
</reference>
<proteinExistence type="predicted"/>
<gene>
    <name evidence="2" type="ORF">KJB30_13365</name>
</gene>
<name>A0ABS5UAT9_9BACT</name>
<comment type="caution">
    <text evidence="2">The sequence shown here is derived from an EMBL/GenBank/DDBJ whole genome shotgun (WGS) entry which is preliminary data.</text>
</comment>
<feature type="transmembrane region" description="Helical" evidence="1">
    <location>
        <begin position="64"/>
        <end position="86"/>
    </location>
</feature>
<evidence type="ECO:0000256" key="1">
    <source>
        <dbReference type="SAM" id="Phobius"/>
    </source>
</evidence>
<evidence type="ECO:0000313" key="2">
    <source>
        <dbReference type="EMBL" id="MBT1072779.1"/>
    </source>
</evidence>
<evidence type="ECO:0000313" key="3">
    <source>
        <dbReference type="Proteomes" id="UP000784128"/>
    </source>
</evidence>
<protein>
    <submittedName>
        <fullName evidence="2">Uncharacterized protein</fullName>
    </submittedName>
</protein>
<organism evidence="2 3">
    <name type="scientific">Pelotalea chapellei</name>
    <dbReference type="NCBI Taxonomy" id="44671"/>
    <lineage>
        <taxon>Bacteria</taxon>
        <taxon>Pseudomonadati</taxon>
        <taxon>Thermodesulfobacteriota</taxon>
        <taxon>Desulfuromonadia</taxon>
        <taxon>Geobacterales</taxon>
        <taxon>Geobacteraceae</taxon>
        <taxon>Pelotalea</taxon>
    </lineage>
</organism>